<reference evidence="1" key="1">
    <citation type="submission" date="2018-11" db="EMBL/GenBank/DDBJ databases">
        <authorList>
            <consortium name="Pathogen Informatics"/>
        </authorList>
    </citation>
    <scope>NUCLEOTIDE SEQUENCE</scope>
</reference>
<dbReference type="Proteomes" id="UP000784294">
    <property type="component" value="Unassembled WGS sequence"/>
</dbReference>
<accession>A0A3S4ZUN8</accession>
<comment type="caution">
    <text evidence="1">The sequence shown here is derived from an EMBL/GenBank/DDBJ whole genome shotgun (WGS) entry which is preliminary data.</text>
</comment>
<gene>
    <name evidence="1" type="ORF">PXEA_LOCUS1075</name>
</gene>
<protein>
    <submittedName>
        <fullName evidence="1">Uncharacterized protein</fullName>
    </submittedName>
</protein>
<evidence type="ECO:0000313" key="2">
    <source>
        <dbReference type="Proteomes" id="UP000784294"/>
    </source>
</evidence>
<evidence type="ECO:0000313" key="1">
    <source>
        <dbReference type="EMBL" id="VEL07635.1"/>
    </source>
</evidence>
<proteinExistence type="predicted"/>
<organism evidence="1 2">
    <name type="scientific">Protopolystoma xenopodis</name>
    <dbReference type="NCBI Taxonomy" id="117903"/>
    <lineage>
        <taxon>Eukaryota</taxon>
        <taxon>Metazoa</taxon>
        <taxon>Spiralia</taxon>
        <taxon>Lophotrochozoa</taxon>
        <taxon>Platyhelminthes</taxon>
        <taxon>Monogenea</taxon>
        <taxon>Polyopisthocotylea</taxon>
        <taxon>Polystomatidea</taxon>
        <taxon>Polystomatidae</taxon>
        <taxon>Protopolystoma</taxon>
    </lineage>
</organism>
<dbReference type="AlphaFoldDB" id="A0A3S4ZUN8"/>
<sequence>MAQLERSELSLLSPNDSTLLDEESIIAAKLSMLSGDQEKNSDNATLPYHCEPTVLQEACKTMSAIEACLEDDWDIESEVGDPG</sequence>
<dbReference type="EMBL" id="CAAALY010002164">
    <property type="protein sequence ID" value="VEL07635.1"/>
    <property type="molecule type" value="Genomic_DNA"/>
</dbReference>
<name>A0A3S4ZUN8_9PLAT</name>
<keyword evidence="2" id="KW-1185">Reference proteome</keyword>